<dbReference type="RefSeq" id="WP_071361522.1">
    <property type="nucleotide sequence ID" value="NZ_JRYB01000001.1"/>
</dbReference>
<name>A0A1S2NFI9_9BURK</name>
<dbReference type="Proteomes" id="UP000180246">
    <property type="component" value="Unassembled WGS sequence"/>
</dbReference>
<evidence type="ECO:0000313" key="1">
    <source>
        <dbReference type="EMBL" id="OIJ43798.1"/>
    </source>
</evidence>
<proteinExistence type="predicted"/>
<reference evidence="1 2" key="1">
    <citation type="submission" date="2014-10" db="EMBL/GenBank/DDBJ databases">
        <authorList>
            <person name="Seo M.-J."/>
            <person name="Seok Y.J."/>
            <person name="Cha I.-T."/>
        </authorList>
    </citation>
    <scope>NUCLEOTIDE SEQUENCE [LARGE SCALE GENOMIC DNA]</scope>
    <source>
        <strain evidence="1 2">NEU</strain>
    </source>
</reference>
<organism evidence="1 2">
    <name type="scientific">Massilia timonae</name>
    <dbReference type="NCBI Taxonomy" id="47229"/>
    <lineage>
        <taxon>Bacteria</taxon>
        <taxon>Pseudomonadati</taxon>
        <taxon>Pseudomonadota</taxon>
        <taxon>Betaproteobacteria</taxon>
        <taxon>Burkholderiales</taxon>
        <taxon>Oxalobacteraceae</taxon>
        <taxon>Telluria group</taxon>
        <taxon>Massilia</taxon>
    </lineage>
</organism>
<sequence>MAYRWETPASIWQEDEASGEFALLASAGLGPVDWQGRARQRLPDVAHVLGASLPLDCRCSPIYPEGFAYCPRCGRPLLRLAGTPAHARGWWGPGGDEMLPRHVPHGLPVTSLPLGDSLEERPPAPTPGRCDLTMPAPPNACSVFAAAGFGFPGERLLALAHTRGVLQYWDPLGGSWHVLTPEAGAASLVFTASSHAWIPALEPRRGEAGVVPGLDGLQRLWIDPVSETYRTESVLAAPIVAAPGLMRRHLACLAGGIDGVRLWSMRLDLDEAQEYACPDAPAAGWSRPLGYDGRLFWLHAQGQLTWRPGEAPLFTPWPLHWQPRLDFGGPTQSRDGRLWQIGHDGQGYSYLELGAGPDHLPARMAIDGARLGFANFLFRRGHPVLDEPWSNEHVEDPHHDDTLVLPLLRSFNNNRSQPSGLVLRFHKANFRAEEALGTGADVSTPARVIPRTTVEWIGRRNVILDEIARLARPLECVPVVAGGCLWLHHPDWNQMRGWRLDELL</sequence>
<comment type="caution">
    <text evidence="1">The sequence shown here is derived from an EMBL/GenBank/DDBJ whole genome shotgun (WGS) entry which is preliminary data.</text>
</comment>
<protein>
    <submittedName>
        <fullName evidence="1">Uncharacterized protein</fullName>
    </submittedName>
</protein>
<dbReference type="EMBL" id="JRYB01000001">
    <property type="protein sequence ID" value="OIJ43798.1"/>
    <property type="molecule type" value="Genomic_DNA"/>
</dbReference>
<evidence type="ECO:0000313" key="2">
    <source>
        <dbReference type="Proteomes" id="UP000180246"/>
    </source>
</evidence>
<dbReference type="AlphaFoldDB" id="A0A1S2NFI9"/>
<accession>A0A1S2NFI9</accession>
<gene>
    <name evidence="1" type="ORF">LO55_2274</name>
</gene>